<feature type="transmembrane region" description="Helical" evidence="1">
    <location>
        <begin position="151"/>
        <end position="169"/>
    </location>
</feature>
<evidence type="ECO:0000313" key="4">
    <source>
        <dbReference type="Proteomes" id="UP001597120"/>
    </source>
</evidence>
<organism evidence="3 4">
    <name type="scientific">Paenibacillus residui</name>
    <dbReference type="NCBI Taxonomy" id="629724"/>
    <lineage>
        <taxon>Bacteria</taxon>
        <taxon>Bacillati</taxon>
        <taxon>Bacillota</taxon>
        <taxon>Bacilli</taxon>
        <taxon>Bacillales</taxon>
        <taxon>Paenibacillaceae</taxon>
        <taxon>Paenibacillus</taxon>
    </lineage>
</organism>
<comment type="caution">
    <text evidence="3">The sequence shown here is derived from an EMBL/GenBank/DDBJ whole genome shotgun (WGS) entry which is preliminary data.</text>
</comment>
<accession>A0ABW3DCT1</accession>
<evidence type="ECO:0000259" key="2">
    <source>
        <dbReference type="Pfam" id="PF16472"/>
    </source>
</evidence>
<protein>
    <submittedName>
        <fullName evidence="3">DUF5050 domain-containing protein</fullName>
    </submittedName>
</protein>
<evidence type="ECO:0000313" key="3">
    <source>
        <dbReference type="EMBL" id="MFD0870302.1"/>
    </source>
</evidence>
<dbReference type="InterPro" id="IPR032485">
    <property type="entry name" value="LRP1-like_beta_prop"/>
</dbReference>
<feature type="transmembrane region" description="Helical" evidence="1">
    <location>
        <begin position="248"/>
        <end position="269"/>
    </location>
</feature>
<proteinExistence type="predicted"/>
<feature type="transmembrane region" description="Helical" evidence="1">
    <location>
        <begin position="190"/>
        <end position="211"/>
    </location>
</feature>
<dbReference type="Pfam" id="PF16472">
    <property type="entry name" value="DUF5050"/>
    <property type="match status" value="1"/>
</dbReference>
<sequence>MSLWIYEMKKMFFYQKGLLFIGLYFVISTAALIAFDTPVNPDVELNAPQYFYYLDQVRGPSSEESERFLTDESRRISDANVALRKAYDDHYDRNLAEDELVAITRPLEDIVRNERGFNLVFDQYSYIREQPDNRYFLYTNGWDGLLSHDSLDLFFLLLLLVLVAPVFCYEFESKMDPLILTVKKGTRVQAVTKIGLVLATVAVLCLFTEGLRYGFFHFKYGLDNGSYTLQSLSYFGTSSKDVTLFDTFVWLAVCKLFGYLSFAMLIMFAAVYIKKYALTLFASTAVVLLPYFGFRLESSKYWLPGPLGFMISTGFFRGNEYEYNIYTEQKDVVFQEVSGAAWILLFAVTLCIGIGMFIGIMFRHRNVWGAGQRSHRLRPVGLTLILSLAASALSGCASNGEEGNYDIYNSSSKRSFENERYRFYADETIMFEDKETGEQENLIRNPLQSSTKVRDVIYGNGSLVYYMKYDFDKSKLRETVDRFSIIEVDTATFEERIVFEKNLNADRDHFLGLNKTSVSDEVFFMTVDSFFMDERSIYLIGEGEIRRVSKLTGNVSVIVQSRVMRSVAFDGRNIYYVNDKSEVAKYDTKTDSETVIPDLITEYFVLTDTELLYINRKDKQKIYAMNLRDFSIRKITDKTVLTFTFDGNYIYYESKADLKTYRIDRDGQEETLIATDKGIRN</sequence>
<evidence type="ECO:0000256" key="1">
    <source>
        <dbReference type="SAM" id="Phobius"/>
    </source>
</evidence>
<keyword evidence="1" id="KW-0812">Transmembrane</keyword>
<keyword evidence="1" id="KW-0472">Membrane</keyword>
<keyword evidence="1" id="KW-1133">Transmembrane helix</keyword>
<gene>
    <name evidence="3" type="ORF">ACFQ03_14170</name>
</gene>
<keyword evidence="4" id="KW-1185">Reference proteome</keyword>
<dbReference type="RefSeq" id="WP_379288918.1">
    <property type="nucleotide sequence ID" value="NZ_JBHTIU010000043.1"/>
</dbReference>
<name>A0ABW3DCT1_9BACL</name>
<feature type="transmembrane region" description="Helical" evidence="1">
    <location>
        <begin position="340"/>
        <end position="360"/>
    </location>
</feature>
<reference evidence="4" key="1">
    <citation type="journal article" date="2019" name="Int. J. Syst. Evol. Microbiol.">
        <title>The Global Catalogue of Microorganisms (GCM) 10K type strain sequencing project: providing services to taxonomists for standard genome sequencing and annotation.</title>
        <authorList>
            <consortium name="The Broad Institute Genomics Platform"/>
            <consortium name="The Broad Institute Genome Sequencing Center for Infectious Disease"/>
            <person name="Wu L."/>
            <person name="Ma J."/>
        </authorList>
    </citation>
    <scope>NUCLEOTIDE SEQUENCE [LARGE SCALE GENOMIC DNA]</scope>
    <source>
        <strain evidence="4">CCUG 57263</strain>
    </source>
</reference>
<dbReference type="SUPFAM" id="SSF69304">
    <property type="entry name" value="Tricorn protease N-terminal domain"/>
    <property type="match status" value="1"/>
</dbReference>
<dbReference type="Proteomes" id="UP001597120">
    <property type="component" value="Unassembled WGS sequence"/>
</dbReference>
<feature type="transmembrane region" description="Helical" evidence="1">
    <location>
        <begin position="276"/>
        <end position="294"/>
    </location>
</feature>
<feature type="domain" description="Prolow-density lipoprotein receptor-related protein 1-like beta-propeller" evidence="2">
    <location>
        <begin position="550"/>
        <end position="677"/>
    </location>
</feature>
<dbReference type="EMBL" id="JBHTIU010000043">
    <property type="protein sequence ID" value="MFD0870302.1"/>
    <property type="molecule type" value="Genomic_DNA"/>
</dbReference>
<feature type="transmembrane region" description="Helical" evidence="1">
    <location>
        <begin position="12"/>
        <end position="35"/>
    </location>
</feature>